<evidence type="ECO:0000256" key="4">
    <source>
        <dbReference type="ARBA" id="ARBA00022692"/>
    </source>
</evidence>
<dbReference type="GO" id="GO:0006865">
    <property type="term" value="P:amino acid transport"/>
    <property type="evidence" value="ECO:0007669"/>
    <property type="project" value="UniProtKB-KW"/>
</dbReference>
<feature type="transmembrane region" description="Helical" evidence="9">
    <location>
        <begin position="89"/>
        <end position="113"/>
    </location>
</feature>
<evidence type="ECO:0000256" key="6">
    <source>
        <dbReference type="ARBA" id="ARBA00022989"/>
    </source>
</evidence>
<keyword evidence="4 9" id="KW-0812">Transmembrane</keyword>
<keyword evidence="5" id="KW-0029">Amino-acid transport</keyword>
<proteinExistence type="inferred from homology"/>
<protein>
    <submittedName>
        <fullName evidence="10">Branched-chain amino acid ABC transporter permease</fullName>
    </submittedName>
</protein>
<dbReference type="PANTHER" id="PTHR11795">
    <property type="entry name" value="BRANCHED-CHAIN AMINO ACID TRANSPORT SYSTEM PERMEASE PROTEIN LIVH"/>
    <property type="match status" value="1"/>
</dbReference>
<comment type="similarity">
    <text evidence="8">Belongs to the binding-protein-dependent transport system permease family. LivHM subfamily.</text>
</comment>
<reference evidence="10" key="1">
    <citation type="journal article" date="2020" name="mSystems">
        <title>Genome- and Community-Level Interaction Insights into Carbon Utilization and Element Cycling Functions of Hydrothermarchaeota in Hydrothermal Sediment.</title>
        <authorList>
            <person name="Zhou Z."/>
            <person name="Liu Y."/>
            <person name="Xu W."/>
            <person name="Pan J."/>
            <person name="Luo Z.H."/>
            <person name="Li M."/>
        </authorList>
    </citation>
    <scope>NUCLEOTIDE SEQUENCE [LARGE SCALE GENOMIC DNA]</scope>
    <source>
        <strain evidence="10">SpSt-966</strain>
    </source>
</reference>
<feature type="transmembrane region" description="Helical" evidence="9">
    <location>
        <begin position="144"/>
        <end position="163"/>
    </location>
</feature>
<evidence type="ECO:0000256" key="7">
    <source>
        <dbReference type="ARBA" id="ARBA00023136"/>
    </source>
</evidence>
<gene>
    <name evidence="10" type="ORF">ENX73_06800</name>
</gene>
<keyword evidence="6 9" id="KW-1133">Transmembrane helix</keyword>
<feature type="transmembrane region" description="Helical" evidence="9">
    <location>
        <begin position="228"/>
        <end position="252"/>
    </location>
</feature>
<feature type="transmembrane region" description="Helical" evidence="9">
    <location>
        <begin position="59"/>
        <end position="77"/>
    </location>
</feature>
<comment type="subcellular location">
    <subcellularLocation>
        <location evidence="1">Cell membrane</location>
        <topology evidence="1">Multi-pass membrane protein</topology>
    </subcellularLocation>
</comment>
<feature type="transmembrane region" description="Helical" evidence="9">
    <location>
        <begin position="193"/>
        <end position="216"/>
    </location>
</feature>
<keyword evidence="7 9" id="KW-0472">Membrane</keyword>
<comment type="caution">
    <text evidence="10">The sequence shown here is derived from an EMBL/GenBank/DDBJ whole genome shotgun (WGS) entry which is preliminary data.</text>
</comment>
<dbReference type="EMBL" id="DTPE01000270">
    <property type="protein sequence ID" value="HGE75813.1"/>
    <property type="molecule type" value="Genomic_DNA"/>
</dbReference>
<name>A0A7V3VTB8_9BACT</name>
<dbReference type="PANTHER" id="PTHR11795:SF451">
    <property type="entry name" value="ABC TRANSPORTER PERMEASE PROTEIN"/>
    <property type="match status" value="1"/>
</dbReference>
<dbReference type="GO" id="GO:0022857">
    <property type="term" value="F:transmembrane transporter activity"/>
    <property type="evidence" value="ECO:0007669"/>
    <property type="project" value="InterPro"/>
</dbReference>
<feature type="transmembrane region" description="Helical" evidence="9">
    <location>
        <begin position="258"/>
        <end position="279"/>
    </location>
</feature>
<evidence type="ECO:0000256" key="5">
    <source>
        <dbReference type="ARBA" id="ARBA00022970"/>
    </source>
</evidence>
<accession>A0A7V3VTB8</accession>
<evidence type="ECO:0000256" key="3">
    <source>
        <dbReference type="ARBA" id="ARBA00022475"/>
    </source>
</evidence>
<feature type="transmembrane region" description="Helical" evidence="9">
    <location>
        <begin position="6"/>
        <end position="27"/>
    </location>
</feature>
<evidence type="ECO:0000256" key="1">
    <source>
        <dbReference type="ARBA" id="ARBA00004651"/>
    </source>
</evidence>
<evidence type="ECO:0000313" key="10">
    <source>
        <dbReference type="EMBL" id="HGE75813.1"/>
    </source>
</evidence>
<organism evidence="10">
    <name type="scientific">Mesoaciditoga lauensis</name>
    <dbReference type="NCBI Taxonomy" id="1495039"/>
    <lineage>
        <taxon>Bacteria</taxon>
        <taxon>Thermotogati</taxon>
        <taxon>Thermotogota</taxon>
        <taxon>Thermotogae</taxon>
        <taxon>Mesoaciditogales</taxon>
        <taxon>Mesoaciditogaceae</taxon>
        <taxon>Mesoaciditoga</taxon>
    </lineage>
</organism>
<feature type="transmembrane region" description="Helical" evidence="9">
    <location>
        <begin position="34"/>
        <end position="53"/>
    </location>
</feature>
<evidence type="ECO:0000256" key="2">
    <source>
        <dbReference type="ARBA" id="ARBA00022448"/>
    </source>
</evidence>
<dbReference type="GO" id="GO:0005886">
    <property type="term" value="C:plasma membrane"/>
    <property type="evidence" value="ECO:0007669"/>
    <property type="project" value="UniProtKB-SubCell"/>
</dbReference>
<dbReference type="InterPro" id="IPR052157">
    <property type="entry name" value="BCAA_transport_permease"/>
</dbReference>
<evidence type="ECO:0000256" key="8">
    <source>
        <dbReference type="ARBA" id="ARBA00037998"/>
    </source>
</evidence>
<dbReference type="InterPro" id="IPR001851">
    <property type="entry name" value="ABC_transp_permease"/>
</dbReference>
<keyword evidence="3" id="KW-1003">Cell membrane</keyword>
<evidence type="ECO:0000256" key="9">
    <source>
        <dbReference type="SAM" id="Phobius"/>
    </source>
</evidence>
<keyword evidence="2" id="KW-0813">Transport</keyword>
<sequence>MVFQQIIAGIITGSLYAIVALGLVVAYKVTGVMNFAYGYMGMISAYIFFTFFSMIGMNYILSFLISVAFGALVGYSVERGLLRPVRNISPASMVIITLGLLLVLEGTALQIWGNNYQQIPNLLNGVPFILKFSGGIIVIPQQNLLILGLVASVIVALILYLNLTFQGKAMRAVAQSEEIAKLMGINSNLIMSISWIISGAIGALAAVLVAPQTFVYPDMMLNLQIMGFTAAVLGGFESIPGSIIGGISIGIIENLVGTYISTNLKTTFSLAIIVAILLIKPEGLLGSAKVKRV</sequence>
<dbReference type="AlphaFoldDB" id="A0A7V3VTB8"/>
<dbReference type="CDD" id="cd06582">
    <property type="entry name" value="TM_PBP1_LivH_like"/>
    <property type="match status" value="1"/>
</dbReference>
<dbReference type="Pfam" id="PF02653">
    <property type="entry name" value="BPD_transp_2"/>
    <property type="match status" value="1"/>
</dbReference>